<dbReference type="GO" id="GO:0022857">
    <property type="term" value="F:transmembrane transporter activity"/>
    <property type="evidence" value="ECO:0007669"/>
    <property type="project" value="InterPro"/>
</dbReference>
<proteinExistence type="predicted"/>
<evidence type="ECO:0000256" key="5">
    <source>
        <dbReference type="ARBA" id="ARBA00023136"/>
    </source>
</evidence>
<feature type="transmembrane region" description="Helical" evidence="6">
    <location>
        <begin position="180"/>
        <end position="203"/>
    </location>
</feature>
<feature type="transmembrane region" description="Helical" evidence="6">
    <location>
        <begin position="81"/>
        <end position="98"/>
    </location>
</feature>
<feature type="transmembrane region" description="Helical" evidence="6">
    <location>
        <begin position="49"/>
        <end position="69"/>
    </location>
</feature>
<evidence type="ECO:0000256" key="2">
    <source>
        <dbReference type="ARBA" id="ARBA00022448"/>
    </source>
</evidence>
<dbReference type="InterPro" id="IPR036259">
    <property type="entry name" value="MFS_trans_sf"/>
</dbReference>
<evidence type="ECO:0000256" key="6">
    <source>
        <dbReference type="SAM" id="Phobius"/>
    </source>
</evidence>
<gene>
    <name evidence="8" type="ORF">BECKFW1821C_GA0114237_11883</name>
</gene>
<dbReference type="SUPFAM" id="SSF103473">
    <property type="entry name" value="MFS general substrate transporter"/>
    <property type="match status" value="1"/>
</dbReference>
<dbReference type="InterPro" id="IPR050495">
    <property type="entry name" value="ATG22/LtaA_families"/>
</dbReference>
<feature type="transmembrane region" description="Helical" evidence="6">
    <location>
        <begin position="238"/>
        <end position="260"/>
    </location>
</feature>
<dbReference type="PROSITE" id="PS50850">
    <property type="entry name" value="MFS"/>
    <property type="match status" value="1"/>
</dbReference>
<feature type="transmembrane region" description="Helical" evidence="6">
    <location>
        <begin position="333"/>
        <end position="353"/>
    </location>
</feature>
<dbReference type="InterPro" id="IPR024671">
    <property type="entry name" value="Atg22-like"/>
</dbReference>
<evidence type="ECO:0000256" key="1">
    <source>
        <dbReference type="ARBA" id="ARBA00004127"/>
    </source>
</evidence>
<dbReference type="Gene3D" id="1.20.1250.20">
    <property type="entry name" value="MFS general substrate transporter like domains"/>
    <property type="match status" value="2"/>
</dbReference>
<name>A0A450U4F2_9GAMM</name>
<dbReference type="InterPro" id="IPR020846">
    <property type="entry name" value="MFS_dom"/>
</dbReference>
<dbReference type="PANTHER" id="PTHR23519">
    <property type="entry name" value="AUTOPHAGY-RELATED PROTEIN 22"/>
    <property type="match status" value="1"/>
</dbReference>
<keyword evidence="3 6" id="KW-0812">Transmembrane</keyword>
<protein>
    <submittedName>
        <fullName evidence="8">MFS transporter, UMF1 family</fullName>
    </submittedName>
</protein>
<evidence type="ECO:0000313" key="8">
    <source>
        <dbReference type="EMBL" id="VFJ78531.1"/>
    </source>
</evidence>
<evidence type="ECO:0000256" key="4">
    <source>
        <dbReference type="ARBA" id="ARBA00022989"/>
    </source>
</evidence>
<dbReference type="Pfam" id="PF11700">
    <property type="entry name" value="ATG22"/>
    <property type="match status" value="2"/>
</dbReference>
<feature type="transmembrane region" description="Helical" evidence="6">
    <location>
        <begin position="272"/>
        <end position="291"/>
    </location>
</feature>
<feature type="transmembrane region" description="Helical" evidence="6">
    <location>
        <begin position="104"/>
        <end position="126"/>
    </location>
</feature>
<feature type="transmembrane region" description="Helical" evidence="6">
    <location>
        <begin position="12"/>
        <end position="34"/>
    </location>
</feature>
<feature type="transmembrane region" description="Helical" evidence="6">
    <location>
        <begin position="374"/>
        <end position="393"/>
    </location>
</feature>
<keyword evidence="5 6" id="KW-0472">Membrane</keyword>
<keyword evidence="4 6" id="KW-1133">Transmembrane helix</keyword>
<feature type="transmembrane region" description="Helical" evidence="6">
    <location>
        <begin position="399"/>
        <end position="420"/>
    </location>
</feature>
<comment type="subcellular location">
    <subcellularLocation>
        <location evidence="1">Endomembrane system</location>
        <topology evidence="1">Multi-pass membrane protein</topology>
    </subcellularLocation>
</comment>
<sequence length="430" mass="47109">MTSFTRQEKSWIAYHVAKSAFALTVSAVIMPIFFKDFASRGIDSTISTANWAFGLSAASLCVALLSPILGSIADHKNVKKGFLAFFLFEGILFTGALVFVQEGAWFICLVIYILAKIGFSGADMFYNALLVDVTSKKRMDRVSANGFGWGYIGGVIPFVICMGIIFIGEGNQGTWESIPVLPAKISFAVAALWWFVFSLPLLFNVKQKASGAPGEKFALLSLNNLSYSFKRLAAHKNILIFLVAYFFYINGVHTTIGMATAYGMEIGLDIDMLILAILMIQIVGFPFALLAGRLTIIFSTKTILYIGITIYSIITILSFALPSVTDHAIKTIIFWLIAFLIGMSQGGIQALSRSYFGRLIPEQNTAWFYSLYNLFRKFATIIGPLVMGIVATSSGHSRWGVLSMLLFFVVGATLLTRVELVSSGKPGVKM</sequence>
<dbReference type="EMBL" id="CAADFE010000188">
    <property type="protein sequence ID" value="VFJ78531.1"/>
    <property type="molecule type" value="Genomic_DNA"/>
</dbReference>
<evidence type="ECO:0000259" key="7">
    <source>
        <dbReference type="PROSITE" id="PS50850"/>
    </source>
</evidence>
<feature type="transmembrane region" description="Helical" evidence="6">
    <location>
        <begin position="147"/>
        <end position="168"/>
    </location>
</feature>
<feature type="domain" description="Major facilitator superfamily (MFS) profile" evidence="7">
    <location>
        <begin position="237"/>
        <end position="430"/>
    </location>
</feature>
<reference evidence="8" key="1">
    <citation type="submission" date="2019-02" db="EMBL/GenBank/DDBJ databases">
        <authorList>
            <person name="Gruber-Vodicka R. H."/>
            <person name="Seah K. B. B."/>
        </authorList>
    </citation>
    <scope>NUCLEOTIDE SEQUENCE</scope>
    <source>
        <strain evidence="8">BECK_BZ131</strain>
    </source>
</reference>
<feature type="transmembrane region" description="Helical" evidence="6">
    <location>
        <begin position="303"/>
        <end position="321"/>
    </location>
</feature>
<evidence type="ECO:0000256" key="3">
    <source>
        <dbReference type="ARBA" id="ARBA00022692"/>
    </source>
</evidence>
<organism evidence="8">
    <name type="scientific">Candidatus Kentrum sp. FW</name>
    <dbReference type="NCBI Taxonomy" id="2126338"/>
    <lineage>
        <taxon>Bacteria</taxon>
        <taxon>Pseudomonadati</taxon>
        <taxon>Pseudomonadota</taxon>
        <taxon>Gammaproteobacteria</taxon>
        <taxon>Candidatus Kentrum</taxon>
    </lineage>
</organism>
<dbReference type="AlphaFoldDB" id="A0A450U4F2"/>
<dbReference type="GO" id="GO:0012505">
    <property type="term" value="C:endomembrane system"/>
    <property type="evidence" value="ECO:0007669"/>
    <property type="project" value="UniProtKB-SubCell"/>
</dbReference>
<accession>A0A450U4F2</accession>
<dbReference type="PANTHER" id="PTHR23519:SF1">
    <property type="entry name" value="AUTOPHAGY-RELATED PROTEIN 22"/>
    <property type="match status" value="1"/>
</dbReference>
<keyword evidence="2" id="KW-0813">Transport</keyword>